<proteinExistence type="predicted"/>
<evidence type="ECO:0000313" key="3">
    <source>
        <dbReference type="Proteomes" id="UP001143486"/>
    </source>
</evidence>
<keyword evidence="3" id="KW-1185">Reference proteome</keyword>
<gene>
    <name evidence="2" type="ORF">GCM10017621_31780</name>
</gene>
<sequence>MIARRLMLPVVAAVSLIMSACSVILPQQTFIVTTPEPGAEVYMSLTGHRSVGVNSTDVMGSIPAGRDTTSMNFIGTTPLTHTFHVTRHRPGVASPGEFSTSMNTVYTEAFVEVIYPDGRRESRNVRLNNGEMRLDFTGSGAR</sequence>
<feature type="signal peptide" evidence="1">
    <location>
        <begin position="1"/>
        <end position="20"/>
    </location>
</feature>
<feature type="chain" id="PRO_5040745775" description="Lipoprotein" evidence="1">
    <location>
        <begin position="21"/>
        <end position="142"/>
    </location>
</feature>
<name>A0A9W6IR28_9PROT</name>
<keyword evidence="1" id="KW-0732">Signal</keyword>
<accession>A0A9W6IR28</accession>
<evidence type="ECO:0000313" key="2">
    <source>
        <dbReference type="EMBL" id="GLK53670.1"/>
    </source>
</evidence>
<evidence type="ECO:0000256" key="1">
    <source>
        <dbReference type="SAM" id="SignalP"/>
    </source>
</evidence>
<organism evidence="2 3">
    <name type="scientific">Maricaulis virginensis</name>
    <dbReference type="NCBI Taxonomy" id="144022"/>
    <lineage>
        <taxon>Bacteria</taxon>
        <taxon>Pseudomonadati</taxon>
        <taxon>Pseudomonadota</taxon>
        <taxon>Alphaproteobacteria</taxon>
        <taxon>Maricaulales</taxon>
        <taxon>Maricaulaceae</taxon>
        <taxon>Maricaulis</taxon>
    </lineage>
</organism>
<dbReference type="AlphaFoldDB" id="A0A9W6IR28"/>
<protein>
    <recommendedName>
        <fullName evidence="4">Lipoprotein</fullName>
    </recommendedName>
</protein>
<reference evidence="2" key="2">
    <citation type="submission" date="2023-01" db="EMBL/GenBank/DDBJ databases">
        <authorList>
            <person name="Sun Q."/>
            <person name="Evtushenko L."/>
        </authorList>
    </citation>
    <scope>NUCLEOTIDE SEQUENCE</scope>
    <source>
        <strain evidence="2">VKM B-1513</strain>
    </source>
</reference>
<dbReference type="PROSITE" id="PS51257">
    <property type="entry name" value="PROKAR_LIPOPROTEIN"/>
    <property type="match status" value="1"/>
</dbReference>
<dbReference type="RefSeq" id="WP_271188009.1">
    <property type="nucleotide sequence ID" value="NZ_BSFE01000012.1"/>
</dbReference>
<dbReference type="EMBL" id="BSFE01000012">
    <property type="protein sequence ID" value="GLK53670.1"/>
    <property type="molecule type" value="Genomic_DNA"/>
</dbReference>
<dbReference type="Proteomes" id="UP001143486">
    <property type="component" value="Unassembled WGS sequence"/>
</dbReference>
<evidence type="ECO:0008006" key="4">
    <source>
        <dbReference type="Google" id="ProtNLM"/>
    </source>
</evidence>
<comment type="caution">
    <text evidence="2">The sequence shown here is derived from an EMBL/GenBank/DDBJ whole genome shotgun (WGS) entry which is preliminary data.</text>
</comment>
<reference evidence="2" key="1">
    <citation type="journal article" date="2014" name="Int. J. Syst. Evol. Microbiol.">
        <title>Complete genome sequence of Corynebacterium casei LMG S-19264T (=DSM 44701T), isolated from a smear-ripened cheese.</title>
        <authorList>
            <consortium name="US DOE Joint Genome Institute (JGI-PGF)"/>
            <person name="Walter F."/>
            <person name="Albersmeier A."/>
            <person name="Kalinowski J."/>
            <person name="Ruckert C."/>
        </authorList>
    </citation>
    <scope>NUCLEOTIDE SEQUENCE</scope>
    <source>
        <strain evidence="2">VKM B-1513</strain>
    </source>
</reference>